<dbReference type="Pfam" id="PF04265">
    <property type="entry name" value="TPK_B1_binding"/>
    <property type="match status" value="1"/>
</dbReference>
<name>A0ABS8YJP6_9BACL</name>
<dbReference type="EC" id="2.7.6.2" evidence="5"/>
<evidence type="ECO:0000259" key="6">
    <source>
        <dbReference type="SMART" id="SM00983"/>
    </source>
</evidence>
<evidence type="ECO:0000256" key="5">
    <source>
        <dbReference type="NCBIfam" id="TIGR01378"/>
    </source>
</evidence>
<dbReference type="PANTHER" id="PTHR41299:SF1">
    <property type="entry name" value="THIAMINE PYROPHOSPHOKINASE"/>
    <property type="match status" value="1"/>
</dbReference>
<evidence type="ECO:0000256" key="3">
    <source>
        <dbReference type="ARBA" id="ARBA00022777"/>
    </source>
</evidence>
<evidence type="ECO:0000256" key="4">
    <source>
        <dbReference type="ARBA" id="ARBA00022840"/>
    </source>
</evidence>
<evidence type="ECO:0000313" key="8">
    <source>
        <dbReference type="Proteomes" id="UP001199916"/>
    </source>
</evidence>
<gene>
    <name evidence="7" type="ORF">LQV63_22765</name>
</gene>
<dbReference type="InterPro" id="IPR036759">
    <property type="entry name" value="TPK_catalytic_sf"/>
</dbReference>
<dbReference type="Proteomes" id="UP001199916">
    <property type="component" value="Unassembled WGS sequence"/>
</dbReference>
<protein>
    <recommendedName>
        <fullName evidence="5">Thiamine diphosphokinase</fullName>
        <ecNumber evidence="5">2.7.6.2</ecNumber>
    </recommendedName>
</protein>
<feature type="domain" description="Thiamin pyrophosphokinase thiamin-binding" evidence="6">
    <location>
        <begin position="149"/>
        <end position="214"/>
    </location>
</feature>
<keyword evidence="1 7" id="KW-0808">Transferase</keyword>
<dbReference type="SMART" id="SM00983">
    <property type="entry name" value="TPK_B1_binding"/>
    <property type="match status" value="1"/>
</dbReference>
<organism evidence="7 8">
    <name type="scientific">Paenibacillus profundus</name>
    <dbReference type="NCBI Taxonomy" id="1173085"/>
    <lineage>
        <taxon>Bacteria</taxon>
        <taxon>Bacillati</taxon>
        <taxon>Bacillota</taxon>
        <taxon>Bacilli</taxon>
        <taxon>Bacillales</taxon>
        <taxon>Paenibacillaceae</taxon>
        <taxon>Paenibacillus</taxon>
    </lineage>
</organism>
<comment type="caution">
    <text evidence="7">The sequence shown here is derived from an EMBL/GenBank/DDBJ whole genome shotgun (WGS) entry which is preliminary data.</text>
</comment>
<evidence type="ECO:0000313" key="7">
    <source>
        <dbReference type="EMBL" id="MCE5172108.1"/>
    </source>
</evidence>
<evidence type="ECO:0000256" key="2">
    <source>
        <dbReference type="ARBA" id="ARBA00022741"/>
    </source>
</evidence>
<evidence type="ECO:0000256" key="1">
    <source>
        <dbReference type="ARBA" id="ARBA00022679"/>
    </source>
</evidence>
<keyword evidence="4" id="KW-0067">ATP-binding</keyword>
<keyword evidence="3" id="KW-0418">Kinase</keyword>
<accession>A0ABS8YJP6</accession>
<dbReference type="PANTHER" id="PTHR41299">
    <property type="entry name" value="THIAMINE PYROPHOSPHOKINASE"/>
    <property type="match status" value="1"/>
</dbReference>
<dbReference type="RefSeq" id="WP_233698392.1">
    <property type="nucleotide sequence ID" value="NZ_JAJNBZ010000024.1"/>
</dbReference>
<dbReference type="InterPro" id="IPR053149">
    <property type="entry name" value="TPK"/>
</dbReference>
<keyword evidence="8" id="KW-1185">Reference proteome</keyword>
<sequence>MLIHTPEPRPSHVIIYAGGQLGDSMLTLLKTADYVIGADRGALFLIQHHIQPDLAVGDFDSVQENERIWIREQSRQYIDFDAVDKDYTDTELAFNIALEWLPEQITLCGVTGTRLDHTLANIHLLRKALDAGVACRIVDDHNLIMITNSALTLTRQPFPYISLLPLSSVVTGITLEGFAYPLTNATLQIGQSLGISNEFVNEEVTITVTDGYLLVMCSRD</sequence>
<dbReference type="Gene3D" id="3.40.50.10240">
    <property type="entry name" value="Thiamin pyrophosphokinase, catalytic domain"/>
    <property type="match status" value="1"/>
</dbReference>
<dbReference type="GO" id="GO:0004788">
    <property type="term" value="F:thiamine diphosphokinase activity"/>
    <property type="evidence" value="ECO:0007669"/>
    <property type="project" value="UniProtKB-EC"/>
</dbReference>
<dbReference type="InterPro" id="IPR007371">
    <property type="entry name" value="TPK_catalytic"/>
</dbReference>
<dbReference type="SUPFAM" id="SSF63999">
    <property type="entry name" value="Thiamin pyrophosphokinase, catalytic domain"/>
    <property type="match status" value="1"/>
</dbReference>
<dbReference type="InterPro" id="IPR007373">
    <property type="entry name" value="Thiamin_PyroPKinase_B1-bd"/>
</dbReference>
<reference evidence="7 8" key="1">
    <citation type="submission" date="2021-11" db="EMBL/GenBank/DDBJ databases">
        <title>Draft genome sequence of Paenibacillus profundus YoMME, a new Gram-positive bacteria with exoelectrogenic properties.</title>
        <authorList>
            <person name="Hubenova Y."/>
            <person name="Hubenova E."/>
            <person name="Manasiev Y."/>
            <person name="Peykov S."/>
            <person name="Mitov M."/>
        </authorList>
    </citation>
    <scope>NUCLEOTIDE SEQUENCE [LARGE SCALE GENOMIC DNA]</scope>
    <source>
        <strain evidence="7 8">YoMME</strain>
    </source>
</reference>
<dbReference type="InterPro" id="IPR036371">
    <property type="entry name" value="TPK_B1-bd_sf"/>
</dbReference>
<proteinExistence type="predicted"/>
<dbReference type="SUPFAM" id="SSF63862">
    <property type="entry name" value="Thiamin pyrophosphokinase, substrate-binding domain"/>
    <property type="match status" value="1"/>
</dbReference>
<dbReference type="InterPro" id="IPR006282">
    <property type="entry name" value="Thi_PPkinase"/>
</dbReference>
<dbReference type="EMBL" id="JAJNBZ010000024">
    <property type="protein sequence ID" value="MCE5172108.1"/>
    <property type="molecule type" value="Genomic_DNA"/>
</dbReference>
<dbReference type="Pfam" id="PF04263">
    <property type="entry name" value="TPK_catalytic"/>
    <property type="match status" value="1"/>
</dbReference>
<dbReference type="CDD" id="cd07995">
    <property type="entry name" value="TPK"/>
    <property type="match status" value="1"/>
</dbReference>
<keyword evidence="2" id="KW-0547">Nucleotide-binding</keyword>
<dbReference type="NCBIfam" id="TIGR01378">
    <property type="entry name" value="thi_PPkinase"/>
    <property type="match status" value="1"/>
</dbReference>